<keyword evidence="3 5" id="KW-1133">Transmembrane helix</keyword>
<keyword evidence="4 5" id="KW-0472">Membrane</keyword>
<dbReference type="InterPro" id="IPR002810">
    <property type="entry name" value="NfeD-like_C"/>
</dbReference>
<dbReference type="SUPFAM" id="SSF141322">
    <property type="entry name" value="NfeD domain-like"/>
    <property type="match status" value="1"/>
</dbReference>
<dbReference type="EMBL" id="BRXR01000001">
    <property type="protein sequence ID" value="GLC29098.1"/>
    <property type="molecule type" value="Genomic_DNA"/>
</dbReference>
<evidence type="ECO:0000256" key="3">
    <source>
        <dbReference type="ARBA" id="ARBA00022989"/>
    </source>
</evidence>
<accession>A0ABQ5N1K6</accession>
<dbReference type="RefSeq" id="WP_264848379.1">
    <property type="nucleotide sequence ID" value="NZ_BRXR01000001.1"/>
</dbReference>
<evidence type="ECO:0000313" key="8">
    <source>
        <dbReference type="Proteomes" id="UP001208567"/>
    </source>
</evidence>
<feature type="transmembrane region" description="Helical" evidence="5">
    <location>
        <begin position="7"/>
        <end position="40"/>
    </location>
</feature>
<evidence type="ECO:0000256" key="5">
    <source>
        <dbReference type="SAM" id="Phobius"/>
    </source>
</evidence>
<dbReference type="InterPro" id="IPR012340">
    <property type="entry name" value="NA-bd_OB-fold"/>
</dbReference>
<keyword evidence="2 5" id="KW-0812">Transmembrane</keyword>
<protein>
    <recommendedName>
        <fullName evidence="6">NfeD-like C-terminal domain-containing protein</fullName>
    </recommendedName>
</protein>
<dbReference type="Proteomes" id="UP001208567">
    <property type="component" value="Unassembled WGS sequence"/>
</dbReference>
<evidence type="ECO:0000256" key="4">
    <source>
        <dbReference type="ARBA" id="ARBA00023136"/>
    </source>
</evidence>
<evidence type="ECO:0000259" key="6">
    <source>
        <dbReference type="Pfam" id="PF01957"/>
    </source>
</evidence>
<evidence type="ECO:0000313" key="7">
    <source>
        <dbReference type="EMBL" id="GLC29098.1"/>
    </source>
</evidence>
<dbReference type="PANTHER" id="PTHR33507:SF3">
    <property type="entry name" value="INNER MEMBRANE PROTEIN YBBJ"/>
    <property type="match status" value="1"/>
</dbReference>
<keyword evidence="8" id="KW-1185">Reference proteome</keyword>
<dbReference type="Pfam" id="PF01957">
    <property type="entry name" value="NfeD"/>
    <property type="match status" value="1"/>
</dbReference>
<evidence type="ECO:0000256" key="1">
    <source>
        <dbReference type="ARBA" id="ARBA00004141"/>
    </source>
</evidence>
<dbReference type="Gene3D" id="2.40.50.140">
    <property type="entry name" value="Nucleic acid-binding proteins"/>
    <property type="match status" value="1"/>
</dbReference>
<feature type="domain" description="NfeD-like C-terminal" evidence="6">
    <location>
        <begin position="84"/>
        <end position="139"/>
    </location>
</feature>
<feature type="transmembrane region" description="Helical" evidence="5">
    <location>
        <begin position="46"/>
        <end position="68"/>
    </location>
</feature>
<proteinExistence type="predicted"/>
<comment type="subcellular location">
    <subcellularLocation>
        <location evidence="1">Membrane</location>
        <topology evidence="1">Multi-pass membrane protein</topology>
    </subcellularLocation>
</comment>
<evidence type="ECO:0000256" key="2">
    <source>
        <dbReference type="ARBA" id="ARBA00022692"/>
    </source>
</evidence>
<comment type="caution">
    <text evidence="7">The sequence shown here is derived from an EMBL/GenBank/DDBJ whole genome shotgun (WGS) entry which is preliminary data.</text>
</comment>
<dbReference type="InterPro" id="IPR052165">
    <property type="entry name" value="Membrane_assoc_protease"/>
</dbReference>
<dbReference type="PANTHER" id="PTHR33507">
    <property type="entry name" value="INNER MEMBRANE PROTEIN YBBJ"/>
    <property type="match status" value="1"/>
</dbReference>
<gene>
    <name evidence="7" type="ORF">bsdE14_05080</name>
</gene>
<sequence length="152" mass="16630">MGYLFLWIIISVVALVIDIATSAFLFVWFTVGGIAAIIALILQASFTVQLITFIAVSAISMAIGYPLTKNALKGSIKKTATMEESYIGRELSVDEDVMEKASIKIDGIYWTVKNSGSPIKKGDRVRIVGIEGNKIVVKKTDEIQLENNSNEQ</sequence>
<name>A0ABQ5N1K6_9CLOT</name>
<reference evidence="7 8" key="1">
    <citation type="journal article" date="2024" name="Int. J. Syst. Evol. Microbiol.">
        <title>Clostridium omnivorum sp. nov., isolated from anoxic soil under the treatment of reductive soil disinfestation.</title>
        <authorList>
            <person name="Ueki A."/>
            <person name="Tonouchi A."/>
            <person name="Kaku N."/>
            <person name="Honma S."/>
            <person name="Ueki K."/>
        </authorList>
    </citation>
    <scope>NUCLEOTIDE SEQUENCE [LARGE SCALE GENOMIC DNA]</scope>
    <source>
        <strain evidence="7 8">E14</strain>
    </source>
</reference>
<organism evidence="7 8">
    <name type="scientific">Clostridium omnivorum</name>
    <dbReference type="NCBI Taxonomy" id="1604902"/>
    <lineage>
        <taxon>Bacteria</taxon>
        <taxon>Bacillati</taxon>
        <taxon>Bacillota</taxon>
        <taxon>Clostridia</taxon>
        <taxon>Eubacteriales</taxon>
        <taxon>Clostridiaceae</taxon>
        <taxon>Clostridium</taxon>
    </lineage>
</organism>